<dbReference type="InterPro" id="IPR050129">
    <property type="entry name" value="Zn_alcohol_dh"/>
</dbReference>
<feature type="domain" description="Alcohol dehydrogenase-like N-terminal" evidence="3">
    <location>
        <begin position="29"/>
        <end position="146"/>
    </location>
</feature>
<feature type="domain" description="Alcohol dehydrogenase-like C-terminal" evidence="2">
    <location>
        <begin position="191"/>
        <end position="321"/>
    </location>
</feature>
<dbReference type="EMBL" id="DWWT01000017">
    <property type="protein sequence ID" value="HJC05430.1"/>
    <property type="molecule type" value="Genomic_DNA"/>
</dbReference>
<dbReference type="InterPro" id="IPR013149">
    <property type="entry name" value="ADH-like_C"/>
</dbReference>
<dbReference type="InterPro" id="IPR036291">
    <property type="entry name" value="NAD(P)-bd_dom_sf"/>
</dbReference>
<dbReference type="SUPFAM" id="SSF50129">
    <property type="entry name" value="GroES-like"/>
    <property type="match status" value="1"/>
</dbReference>
<name>A0A9D2MYS5_9FIRM</name>
<comment type="caution">
    <text evidence="4">The sequence shown here is derived from an EMBL/GenBank/DDBJ whole genome shotgun (WGS) entry which is preliminary data.</text>
</comment>
<dbReference type="Pfam" id="PF00107">
    <property type="entry name" value="ADH_zinc_N"/>
    <property type="match status" value="1"/>
</dbReference>
<dbReference type="SUPFAM" id="SSF51735">
    <property type="entry name" value="NAD(P)-binding Rossmann-fold domains"/>
    <property type="match status" value="1"/>
</dbReference>
<sequence>MRKMMSRAAVLTGIRQMEMRDIPIPEIGDEDGLLKVEMVGVCGSDPGFYNGKTKVPFPLIMGHEIVGRIEEIGANKAKMSGVKKGDRVVVENRFGCGKCKACIEGNYAQCVDRMGYGVYFACDNPPYLWGAYSEYLYLPPRAMIHKIDESVPLEAAVLTTSVIGNNVRWLGEIGGVKLGDTVLIAGCGQQGLAGTVVAKEFGASKVIVMGTSKPFDKERMELAKEFGATDLIYVDKEDPVERVKEITDGALVDVMMDVSGAPSNMEISVNLVRKMGTIVTPGLYGPHFAAMDFDKVVQKELKICGALAQSYHSNEIAVKLVESRKYPLEKMVTHWFELEDAEKAVLTTGHELASDRAPIKCVITPNGRQ</sequence>
<evidence type="ECO:0000259" key="3">
    <source>
        <dbReference type="Pfam" id="PF08240"/>
    </source>
</evidence>
<reference evidence="4" key="2">
    <citation type="submission" date="2021-04" db="EMBL/GenBank/DDBJ databases">
        <authorList>
            <person name="Gilroy R."/>
        </authorList>
    </citation>
    <scope>NUCLEOTIDE SEQUENCE</scope>
    <source>
        <strain evidence="4">CHK180-15479</strain>
    </source>
</reference>
<dbReference type="InterPro" id="IPR011032">
    <property type="entry name" value="GroES-like_sf"/>
</dbReference>
<dbReference type="Pfam" id="PF08240">
    <property type="entry name" value="ADH_N"/>
    <property type="match status" value="1"/>
</dbReference>
<dbReference type="PANTHER" id="PTHR43401">
    <property type="entry name" value="L-THREONINE 3-DEHYDROGENASE"/>
    <property type="match status" value="1"/>
</dbReference>
<evidence type="ECO:0000313" key="5">
    <source>
        <dbReference type="Proteomes" id="UP000823910"/>
    </source>
</evidence>
<dbReference type="PANTHER" id="PTHR43401:SF2">
    <property type="entry name" value="L-THREONINE 3-DEHYDROGENASE"/>
    <property type="match status" value="1"/>
</dbReference>
<dbReference type="Gene3D" id="3.40.50.720">
    <property type="entry name" value="NAD(P)-binding Rossmann-like Domain"/>
    <property type="match status" value="1"/>
</dbReference>
<keyword evidence="1" id="KW-0560">Oxidoreductase</keyword>
<protein>
    <submittedName>
        <fullName evidence="4">Zinc-binding dehydrogenase</fullName>
    </submittedName>
</protein>
<reference evidence="4" key="1">
    <citation type="journal article" date="2021" name="PeerJ">
        <title>Extensive microbial diversity within the chicken gut microbiome revealed by metagenomics and culture.</title>
        <authorList>
            <person name="Gilroy R."/>
            <person name="Ravi A."/>
            <person name="Getino M."/>
            <person name="Pursley I."/>
            <person name="Horton D.L."/>
            <person name="Alikhan N.F."/>
            <person name="Baker D."/>
            <person name="Gharbi K."/>
            <person name="Hall N."/>
            <person name="Watson M."/>
            <person name="Adriaenssens E.M."/>
            <person name="Foster-Nyarko E."/>
            <person name="Jarju S."/>
            <person name="Secka A."/>
            <person name="Antonio M."/>
            <person name="Oren A."/>
            <person name="Chaudhuri R.R."/>
            <person name="La Ragione R."/>
            <person name="Hildebrand F."/>
            <person name="Pallen M.J."/>
        </authorList>
    </citation>
    <scope>NUCLEOTIDE SEQUENCE</scope>
    <source>
        <strain evidence="4">CHK180-15479</strain>
    </source>
</reference>
<dbReference type="AlphaFoldDB" id="A0A9D2MYS5"/>
<organism evidence="4 5">
    <name type="scientific">Candidatus Enterocloster excrementipullorum</name>
    <dbReference type="NCBI Taxonomy" id="2838559"/>
    <lineage>
        <taxon>Bacteria</taxon>
        <taxon>Bacillati</taxon>
        <taxon>Bacillota</taxon>
        <taxon>Clostridia</taxon>
        <taxon>Lachnospirales</taxon>
        <taxon>Lachnospiraceae</taxon>
        <taxon>Enterocloster</taxon>
    </lineage>
</organism>
<proteinExistence type="predicted"/>
<dbReference type="Gene3D" id="3.90.180.10">
    <property type="entry name" value="Medium-chain alcohol dehydrogenases, catalytic domain"/>
    <property type="match status" value="1"/>
</dbReference>
<gene>
    <name evidence="4" type="ORF">H9704_04660</name>
</gene>
<evidence type="ECO:0000313" key="4">
    <source>
        <dbReference type="EMBL" id="HJC05430.1"/>
    </source>
</evidence>
<dbReference type="Proteomes" id="UP000823910">
    <property type="component" value="Unassembled WGS sequence"/>
</dbReference>
<dbReference type="GO" id="GO:0016491">
    <property type="term" value="F:oxidoreductase activity"/>
    <property type="evidence" value="ECO:0007669"/>
    <property type="project" value="UniProtKB-KW"/>
</dbReference>
<accession>A0A9D2MYS5</accession>
<evidence type="ECO:0000256" key="1">
    <source>
        <dbReference type="ARBA" id="ARBA00023002"/>
    </source>
</evidence>
<dbReference type="InterPro" id="IPR013154">
    <property type="entry name" value="ADH-like_N"/>
</dbReference>
<evidence type="ECO:0000259" key="2">
    <source>
        <dbReference type="Pfam" id="PF00107"/>
    </source>
</evidence>